<name>A0AAE8XD35_9CAUD</name>
<keyword evidence="2" id="KW-1185">Reference proteome</keyword>
<proteinExistence type="predicted"/>
<organism evidence="1 2">
    <name type="scientific">Pseudomonas phage PHB09</name>
    <dbReference type="NCBI Taxonomy" id="2867265"/>
    <lineage>
        <taxon>Viruses</taxon>
        <taxon>Duplodnaviria</taxon>
        <taxon>Heunggongvirae</taxon>
        <taxon>Uroviricota</taxon>
        <taxon>Caudoviricetes</taxon>
        <taxon>Vandenendeviridae</taxon>
        <taxon>Gorskivirinae</taxon>
        <taxon>Dilongvirus</taxon>
        <taxon>Dilongvirus PHB09</taxon>
    </lineage>
</organism>
<evidence type="ECO:0000313" key="1">
    <source>
        <dbReference type="EMBL" id="UAV84670.1"/>
    </source>
</evidence>
<sequence length="148" mass="16996">MNIVFWKRKDILLGDQDVSELTILEWKKLFSLKLFHFHKTEGGQDRFHTHAFNAVSLLLKGNYTEELVVDGVITPLPRNRSRVIYIPSGQYHRITKSSGCYTLLLTGPWGKEFKELRSLGGTHYQEVFCGAGRTDLRTGVKVKLEEVE</sequence>
<dbReference type="InterPro" id="IPR011051">
    <property type="entry name" value="RmlC_Cupin_sf"/>
</dbReference>
<gene>
    <name evidence="1" type="ORF">PHB09_175</name>
</gene>
<protein>
    <submittedName>
        <fullName evidence="1">Uncharacterized protein</fullName>
    </submittedName>
</protein>
<evidence type="ECO:0000313" key="2">
    <source>
        <dbReference type="Proteomes" id="UP000827914"/>
    </source>
</evidence>
<dbReference type="EMBL" id="OK040171">
    <property type="protein sequence ID" value="UAV84670.1"/>
    <property type="molecule type" value="Genomic_DNA"/>
</dbReference>
<reference evidence="1" key="1">
    <citation type="submission" date="2021-09" db="EMBL/GenBank/DDBJ databases">
        <authorList>
            <person name="Liu Y."/>
        </authorList>
    </citation>
    <scope>NUCLEOTIDE SEQUENCE</scope>
</reference>
<dbReference type="SUPFAM" id="SSF51182">
    <property type="entry name" value="RmlC-like cupins"/>
    <property type="match status" value="1"/>
</dbReference>
<dbReference type="Proteomes" id="UP000827914">
    <property type="component" value="Segment"/>
</dbReference>
<accession>A0AAE8XD35</accession>